<keyword evidence="2" id="KW-0732">Signal</keyword>
<sequence length="168" mass="17945">MQSRCRFPVRFLALFLSPSDSVPVCLEGCGVYFPARFVQVFRVKPPSPELTAACPCPPRPTLAALSPPRVLVPASASLTVFLAPLITLLASHCPQISKYVHLCPRTATLHLPSSDPLPHHLSTLLTHPPSCSPAPPRPALGGAGNKLGSSDGEGHDRRRHVNLSCPLI</sequence>
<dbReference type="EMBL" id="VSRR010003003">
    <property type="protein sequence ID" value="MPC34180.1"/>
    <property type="molecule type" value="Genomic_DNA"/>
</dbReference>
<name>A0A5B7EI68_PORTR</name>
<evidence type="ECO:0000256" key="1">
    <source>
        <dbReference type="SAM" id="MobiDB-lite"/>
    </source>
</evidence>
<keyword evidence="4" id="KW-1185">Reference proteome</keyword>
<gene>
    <name evidence="3" type="ORF">E2C01_027560</name>
</gene>
<accession>A0A5B7EI68</accession>
<dbReference type="AlphaFoldDB" id="A0A5B7EI68"/>
<organism evidence="3 4">
    <name type="scientific">Portunus trituberculatus</name>
    <name type="common">Swimming crab</name>
    <name type="synonym">Neptunus trituberculatus</name>
    <dbReference type="NCBI Taxonomy" id="210409"/>
    <lineage>
        <taxon>Eukaryota</taxon>
        <taxon>Metazoa</taxon>
        <taxon>Ecdysozoa</taxon>
        <taxon>Arthropoda</taxon>
        <taxon>Crustacea</taxon>
        <taxon>Multicrustacea</taxon>
        <taxon>Malacostraca</taxon>
        <taxon>Eumalacostraca</taxon>
        <taxon>Eucarida</taxon>
        <taxon>Decapoda</taxon>
        <taxon>Pleocyemata</taxon>
        <taxon>Brachyura</taxon>
        <taxon>Eubrachyura</taxon>
        <taxon>Portunoidea</taxon>
        <taxon>Portunidae</taxon>
        <taxon>Portuninae</taxon>
        <taxon>Portunus</taxon>
    </lineage>
</organism>
<comment type="caution">
    <text evidence="3">The sequence shown here is derived from an EMBL/GenBank/DDBJ whole genome shotgun (WGS) entry which is preliminary data.</text>
</comment>
<dbReference type="Proteomes" id="UP000324222">
    <property type="component" value="Unassembled WGS sequence"/>
</dbReference>
<evidence type="ECO:0000313" key="3">
    <source>
        <dbReference type="EMBL" id="MPC34180.1"/>
    </source>
</evidence>
<evidence type="ECO:0000256" key="2">
    <source>
        <dbReference type="SAM" id="SignalP"/>
    </source>
</evidence>
<reference evidence="3 4" key="1">
    <citation type="submission" date="2019-05" db="EMBL/GenBank/DDBJ databases">
        <title>Another draft genome of Portunus trituberculatus and its Hox gene families provides insights of decapod evolution.</title>
        <authorList>
            <person name="Jeong J.-H."/>
            <person name="Song I."/>
            <person name="Kim S."/>
            <person name="Choi T."/>
            <person name="Kim D."/>
            <person name="Ryu S."/>
            <person name="Kim W."/>
        </authorList>
    </citation>
    <scope>NUCLEOTIDE SEQUENCE [LARGE SCALE GENOMIC DNA]</scope>
    <source>
        <tissue evidence="3">Muscle</tissue>
    </source>
</reference>
<proteinExistence type="predicted"/>
<evidence type="ECO:0000313" key="4">
    <source>
        <dbReference type="Proteomes" id="UP000324222"/>
    </source>
</evidence>
<feature type="region of interest" description="Disordered" evidence="1">
    <location>
        <begin position="122"/>
        <end position="168"/>
    </location>
</feature>
<feature type="chain" id="PRO_5023024714" evidence="2">
    <location>
        <begin position="22"/>
        <end position="168"/>
    </location>
</feature>
<feature type="signal peptide" evidence="2">
    <location>
        <begin position="1"/>
        <end position="21"/>
    </location>
</feature>
<protein>
    <submittedName>
        <fullName evidence="3">Uncharacterized protein</fullName>
    </submittedName>
</protein>